<dbReference type="GeneID" id="1449916"/>
<evidence type="ECO:0000313" key="3">
    <source>
        <dbReference type="Proteomes" id="UP000172353"/>
    </source>
</evidence>
<sequence>MNSSNSNTIKSRISNIIENSKNLINILEYSTIIFILPLLGYIASNIYSSQASEDWYNSIRFYIPDITTQSSGLFVNSFFYLFLGVALSQLYSENLMSTSQTKSYIIWLIPIILLMIYISNPIMYQSQSILAPAIIYTISLILAFIVLYYIYSIKANGKIKFGWIVFIIWIIYLTIFYYTGGSGEGRQASLMGIEPQKHTIDTCSSVNVNPQETIITTTETTHEIST</sequence>
<keyword evidence="1" id="KW-0472">Membrane</keyword>
<evidence type="ECO:0000313" key="2">
    <source>
        <dbReference type="EMBL" id="AAC97653.1"/>
    </source>
</evidence>
<keyword evidence="1" id="KW-0812">Transmembrane</keyword>
<proteinExistence type="predicted"/>
<feature type="transmembrane region" description="Helical" evidence="1">
    <location>
        <begin position="73"/>
        <end position="92"/>
    </location>
</feature>
<dbReference type="Proteomes" id="UP000172353">
    <property type="component" value="Segment"/>
</dbReference>
<accession>Q9YVY5</accession>
<keyword evidence="1" id="KW-1133">Transmembrane helix</keyword>
<dbReference type="KEGG" id="vg:1449916"/>
<evidence type="ECO:0000256" key="1">
    <source>
        <dbReference type="SAM" id="Phobius"/>
    </source>
</evidence>
<dbReference type="RefSeq" id="NP_048178.1">
    <property type="nucleotide sequence ID" value="NC_001993.1"/>
</dbReference>
<organismHost>
    <name type="scientific">Melanoplus sanguinipes</name>
    <name type="common">Migratory grasshopper</name>
    <dbReference type="NCBI Taxonomy" id="65742"/>
</organismHost>
<protein>
    <submittedName>
        <fullName evidence="2">Uncharacterized protein</fullName>
    </submittedName>
</protein>
<feature type="transmembrane region" description="Helical" evidence="1">
    <location>
        <begin position="129"/>
        <end position="151"/>
    </location>
</feature>
<feature type="transmembrane region" description="Helical" evidence="1">
    <location>
        <begin position="163"/>
        <end position="180"/>
    </location>
</feature>
<keyword evidence="3" id="KW-1185">Reference proteome</keyword>
<feature type="transmembrane region" description="Helical" evidence="1">
    <location>
        <begin position="26"/>
        <end position="47"/>
    </location>
</feature>
<gene>
    <name evidence="2" type="primary">MSV107</name>
</gene>
<name>Q9YVY5_MSEPV</name>
<organism evidence="2 3">
    <name type="scientific">Melanoplus sanguinipes entomopoxvirus</name>
    <name type="common">MsEPV</name>
    <dbReference type="NCBI Taxonomy" id="83191"/>
    <lineage>
        <taxon>Viruses</taxon>
        <taxon>Varidnaviria</taxon>
        <taxon>Bamfordvirae</taxon>
        <taxon>Nucleocytoviricota</taxon>
        <taxon>Pokkesviricetes</taxon>
        <taxon>Chitovirales</taxon>
        <taxon>Poxviridae</taxon>
        <taxon>Entomopoxvirinae</taxon>
        <taxon>Deltaentomopoxvirus</taxon>
        <taxon>Deltaentomopoxvirus msanguinipes</taxon>
    </lineage>
</organism>
<dbReference type="PIR" id="T28268">
    <property type="entry name" value="T28268"/>
</dbReference>
<feature type="transmembrane region" description="Helical" evidence="1">
    <location>
        <begin position="104"/>
        <end position="123"/>
    </location>
</feature>
<dbReference type="OrthoDB" id="14345at10239"/>
<dbReference type="EMBL" id="AF063866">
    <property type="protein sequence ID" value="AAC97653.1"/>
    <property type="molecule type" value="Genomic_DNA"/>
</dbReference>
<reference evidence="2 3" key="1">
    <citation type="journal article" date="1999" name="J. Virol.">
        <title>The genome of Melanoplus sanguinipes entomopoxvirus.</title>
        <authorList>
            <person name="Afonso C.L."/>
            <person name="Tulman E.R."/>
            <person name="Lu Z."/>
            <person name="Oma E."/>
            <person name="Kutish G.F."/>
            <person name="Rock D.L."/>
        </authorList>
    </citation>
    <scope>NUCLEOTIDE SEQUENCE [LARGE SCALE GENOMIC DNA]</scope>
    <source>
        <strain evidence="2">Tucson</strain>
    </source>
</reference>